<dbReference type="Proteomes" id="UP000193884">
    <property type="component" value="Unassembled WGS sequence"/>
</dbReference>
<dbReference type="Gene3D" id="1.10.1040.10">
    <property type="entry name" value="N-(1-d-carboxylethyl)-l-norvaline Dehydrogenase, domain 2"/>
    <property type="match status" value="1"/>
</dbReference>
<gene>
    <name evidence="4" type="ORF">BST63_24340</name>
</gene>
<accession>A0ABX3WYA9</accession>
<feature type="domain" description="6-phosphogluconate dehydrogenase NADP-binding" evidence="2">
    <location>
        <begin position="39"/>
        <end position="202"/>
    </location>
</feature>
<protein>
    <recommendedName>
        <fullName evidence="6">NAD(P)-dependent oxidoreductase</fullName>
    </recommendedName>
</protein>
<sequence length="361" mass="38126">MHSTAWRSGPRTNIRKERSMANTEANSGTGGRRAPHAGRIGFIGLGRMGTAMAANLAAAGQEVVAFVRRSEQKRLLAALGLGPTTNFSDLFECELVISMLPDDAAVEQIAFGQKDLGFAGLLMGLMPRAIHLSMSTISPTTASQLASEHARNGQSYVAAPVFGNPDAAKARQLFVIAAGTPPELARCQPIFDLVGQHTFTVGSTPATANLIKLAGNAMIAANLEILGEICALARKRGLDAEELLAIMTGTMFGSRFLQVYGSKIAGQQYRTGGLVFPLALKDMRLVLQEAEQAGVPMPTLSVVRDRFITGIARGYSELDWSALGLLAAEEAGLSVVAGKPPATTKLGSPTQQEALHARSTR</sequence>
<dbReference type="InterPro" id="IPR029154">
    <property type="entry name" value="HIBADH-like_NADP-bd"/>
</dbReference>
<evidence type="ECO:0000313" key="5">
    <source>
        <dbReference type="Proteomes" id="UP000193884"/>
    </source>
</evidence>
<dbReference type="Pfam" id="PF03446">
    <property type="entry name" value="NAD_binding_2"/>
    <property type="match status" value="1"/>
</dbReference>
<feature type="region of interest" description="Disordered" evidence="1">
    <location>
        <begin position="1"/>
        <end position="33"/>
    </location>
</feature>
<comment type="caution">
    <text evidence="4">The sequence shown here is derived from an EMBL/GenBank/DDBJ whole genome shotgun (WGS) entry which is preliminary data.</text>
</comment>
<dbReference type="InterPro" id="IPR013328">
    <property type="entry name" value="6PGD_dom2"/>
</dbReference>
<dbReference type="InterPro" id="IPR006115">
    <property type="entry name" value="6PGDH_NADP-bd"/>
</dbReference>
<dbReference type="SUPFAM" id="SSF48179">
    <property type="entry name" value="6-phosphogluconate dehydrogenase C-terminal domain-like"/>
    <property type="match status" value="1"/>
</dbReference>
<dbReference type="InterPro" id="IPR036291">
    <property type="entry name" value="NAD(P)-bd_dom_sf"/>
</dbReference>
<dbReference type="SUPFAM" id="SSF51735">
    <property type="entry name" value="NAD(P)-binding Rossmann-fold domains"/>
    <property type="match status" value="1"/>
</dbReference>
<proteinExistence type="predicted"/>
<dbReference type="Gene3D" id="3.40.50.720">
    <property type="entry name" value="NAD(P)-binding Rossmann-like Domain"/>
    <property type="match status" value="1"/>
</dbReference>
<feature type="domain" description="3-hydroxyisobutyrate dehydrogenase-like NAD-binding" evidence="3">
    <location>
        <begin position="208"/>
        <end position="323"/>
    </location>
</feature>
<evidence type="ECO:0000259" key="2">
    <source>
        <dbReference type="Pfam" id="PF03446"/>
    </source>
</evidence>
<dbReference type="Pfam" id="PF14833">
    <property type="entry name" value="NAD_binding_11"/>
    <property type="match status" value="1"/>
</dbReference>
<name>A0ABX3WYA9_9BRAD</name>
<evidence type="ECO:0008006" key="6">
    <source>
        <dbReference type="Google" id="ProtNLM"/>
    </source>
</evidence>
<keyword evidence="5" id="KW-1185">Reference proteome</keyword>
<dbReference type="EMBL" id="NAFK01000170">
    <property type="protein sequence ID" value="OSJ25041.1"/>
    <property type="molecule type" value="Genomic_DNA"/>
</dbReference>
<evidence type="ECO:0000313" key="4">
    <source>
        <dbReference type="EMBL" id="OSJ25041.1"/>
    </source>
</evidence>
<dbReference type="InterPro" id="IPR008927">
    <property type="entry name" value="6-PGluconate_DH-like_C_sf"/>
</dbReference>
<dbReference type="PROSITE" id="PS00895">
    <property type="entry name" value="3_HYDROXYISOBUT_DH"/>
    <property type="match status" value="1"/>
</dbReference>
<evidence type="ECO:0000256" key="1">
    <source>
        <dbReference type="SAM" id="MobiDB-lite"/>
    </source>
</evidence>
<dbReference type="InterPro" id="IPR002204">
    <property type="entry name" value="3-OH-isobutyrate_DH-rel_CS"/>
</dbReference>
<dbReference type="PANTHER" id="PTHR43580:SF2">
    <property type="entry name" value="CYTOKINE-LIKE NUCLEAR FACTOR N-PAC"/>
    <property type="match status" value="1"/>
</dbReference>
<dbReference type="PANTHER" id="PTHR43580">
    <property type="entry name" value="OXIDOREDUCTASE GLYR1-RELATED"/>
    <property type="match status" value="1"/>
</dbReference>
<organism evidence="4 5">
    <name type="scientific">Bradyrhizobium canariense</name>
    <dbReference type="NCBI Taxonomy" id="255045"/>
    <lineage>
        <taxon>Bacteria</taxon>
        <taxon>Pseudomonadati</taxon>
        <taxon>Pseudomonadota</taxon>
        <taxon>Alphaproteobacteria</taxon>
        <taxon>Hyphomicrobiales</taxon>
        <taxon>Nitrobacteraceae</taxon>
        <taxon>Bradyrhizobium</taxon>
    </lineage>
</organism>
<dbReference type="InterPro" id="IPR051265">
    <property type="entry name" value="HIBADH-related_NP60_sf"/>
</dbReference>
<feature type="region of interest" description="Disordered" evidence="1">
    <location>
        <begin position="339"/>
        <end position="361"/>
    </location>
</feature>
<evidence type="ECO:0000259" key="3">
    <source>
        <dbReference type="Pfam" id="PF14833"/>
    </source>
</evidence>
<reference evidence="4 5" key="1">
    <citation type="submission" date="2017-03" db="EMBL/GenBank/DDBJ databases">
        <title>Whole genome sequences of fourteen strains of Bradyrhizobium canariense and one strain of Bradyrhizobium japonicum isolated from Lupinus (Papilionoideae: Genisteae) species in Algeria.</title>
        <authorList>
            <person name="Crovadore J."/>
            <person name="Chekireb D."/>
            <person name="Brachmann A."/>
            <person name="Chablais R."/>
            <person name="Cochard B."/>
            <person name="Lefort F."/>
        </authorList>
    </citation>
    <scope>NUCLEOTIDE SEQUENCE [LARGE SCALE GENOMIC DNA]</scope>
    <source>
        <strain evidence="4 5">UBMAN05</strain>
    </source>
</reference>